<dbReference type="PANTHER" id="PTHR43422">
    <property type="entry name" value="THIAMINE THIAZOLE SYNTHASE"/>
    <property type="match status" value="1"/>
</dbReference>
<organism evidence="2">
    <name type="scientific">metagenome</name>
    <dbReference type="NCBI Taxonomy" id="256318"/>
    <lineage>
        <taxon>unclassified sequences</taxon>
        <taxon>metagenomes</taxon>
    </lineage>
</organism>
<accession>A0A2P2CBQ4</accession>
<feature type="domain" description="FAD-binding" evidence="1">
    <location>
        <begin position="5"/>
        <end position="62"/>
    </location>
</feature>
<proteinExistence type="predicted"/>
<dbReference type="SUPFAM" id="SSF51905">
    <property type="entry name" value="FAD/NAD(P)-binding domain"/>
    <property type="match status" value="1"/>
</dbReference>
<reference evidence="2" key="1">
    <citation type="submission" date="2015-08" db="EMBL/GenBank/DDBJ databases">
        <authorList>
            <person name="Babu N.S."/>
            <person name="Beckwith C.J."/>
            <person name="Beseler K.G."/>
            <person name="Brison A."/>
            <person name="Carone J.V."/>
            <person name="Caskin T.P."/>
            <person name="Diamond M."/>
            <person name="Durham M.E."/>
            <person name="Foxe J.M."/>
            <person name="Go M."/>
            <person name="Henderson B.A."/>
            <person name="Jones I.B."/>
            <person name="McGettigan J.A."/>
            <person name="Micheletti S.J."/>
            <person name="Nasrallah M.E."/>
            <person name="Ortiz D."/>
            <person name="Piller C.R."/>
            <person name="Privatt S.R."/>
            <person name="Schneider S.L."/>
            <person name="Sharp S."/>
            <person name="Smith T.C."/>
            <person name="Stanton J.D."/>
            <person name="Ullery H.E."/>
            <person name="Wilson R.J."/>
            <person name="Serrano M.G."/>
            <person name="Buck G."/>
            <person name="Lee V."/>
            <person name="Wang Y."/>
            <person name="Carvalho R."/>
            <person name="Voegtly L."/>
            <person name="Shi R."/>
            <person name="Duckworth R."/>
            <person name="Johnson A."/>
            <person name="Loviza R."/>
            <person name="Walstead R."/>
            <person name="Shah Z."/>
            <person name="Kiflezghi M."/>
            <person name="Wade K."/>
            <person name="Ball S.L."/>
            <person name="Bradley K.W."/>
            <person name="Asai D.J."/>
            <person name="Bowman C.A."/>
            <person name="Russell D.A."/>
            <person name="Pope W.H."/>
            <person name="Jacobs-Sera D."/>
            <person name="Hendrix R.W."/>
            <person name="Hatfull G.F."/>
        </authorList>
    </citation>
    <scope>NUCLEOTIDE SEQUENCE</scope>
</reference>
<dbReference type="AlphaFoldDB" id="A0A2P2CBQ4"/>
<name>A0A2P2CBQ4_9ZZZZ</name>
<evidence type="ECO:0000259" key="1">
    <source>
        <dbReference type="Pfam" id="PF01494"/>
    </source>
</evidence>
<gene>
    <name evidence="2" type="ORF">NOCA1170228</name>
</gene>
<dbReference type="InterPro" id="IPR036188">
    <property type="entry name" value="FAD/NAD-bd_sf"/>
</dbReference>
<sequence length="341" mass="36697">MTTCVRVVVVGAGPAGLLAAGALAAYADEVVVLDRDRLPREPVPREGVAQDRHWNRVSRRGVAAIEGLFPGFTAEAVAAGGRSEQGGLAVRRPLAEALMRRRVAALPHVRVKGRISAIDLLLDDHERRVRGVVVADLDRGSTSHLAAALVVDASGQRTRVPAWLGRRGMDVVEERVRLNATFVTREFLRAVTSTCDPLVTRHVLPDRQGRSSWGSAAVVMAMGDRWLVTLGGTHGLRPPTDLAGFISYATDVCEPLGRLLRCRPAVGEAAVHRQPAMITRRIDRPTDFPAGLLLTGDAWRTLDPLEGSGLSTAADAAVALADEARRVPIEHLGRAWLDQHA</sequence>
<dbReference type="PANTHER" id="PTHR43422:SF3">
    <property type="entry name" value="THIAMINE THIAZOLE SYNTHASE"/>
    <property type="match status" value="1"/>
</dbReference>
<dbReference type="PRINTS" id="PR00420">
    <property type="entry name" value="RNGMNOXGNASE"/>
</dbReference>
<dbReference type="InterPro" id="IPR002938">
    <property type="entry name" value="FAD-bd"/>
</dbReference>
<dbReference type="EMBL" id="CZKB01000009">
    <property type="protein sequence ID" value="CUR59418.1"/>
    <property type="molecule type" value="Genomic_DNA"/>
</dbReference>
<dbReference type="Pfam" id="PF01494">
    <property type="entry name" value="FAD_binding_3"/>
    <property type="match status" value="1"/>
</dbReference>
<evidence type="ECO:0000313" key="2">
    <source>
        <dbReference type="EMBL" id="CUR59418.1"/>
    </source>
</evidence>
<dbReference type="GO" id="GO:0071949">
    <property type="term" value="F:FAD binding"/>
    <property type="evidence" value="ECO:0007669"/>
    <property type="project" value="InterPro"/>
</dbReference>
<dbReference type="Gene3D" id="3.50.50.60">
    <property type="entry name" value="FAD/NAD(P)-binding domain"/>
    <property type="match status" value="1"/>
</dbReference>
<protein>
    <recommendedName>
        <fullName evidence="1">FAD-binding domain-containing protein</fullName>
    </recommendedName>
</protein>